<evidence type="ECO:0000256" key="4">
    <source>
        <dbReference type="ARBA" id="ARBA00022475"/>
    </source>
</evidence>
<feature type="transmembrane region" description="Helical" evidence="12">
    <location>
        <begin position="15"/>
        <end position="37"/>
    </location>
</feature>
<gene>
    <name evidence="13" type="ORF">PVAND_000587</name>
</gene>
<comment type="subcellular location">
    <subcellularLocation>
        <location evidence="1">Cell membrane</location>
        <topology evidence="1">Multi-pass membrane protein</topology>
    </subcellularLocation>
</comment>
<feature type="transmembrane region" description="Helical" evidence="12">
    <location>
        <begin position="420"/>
        <end position="445"/>
    </location>
</feature>
<evidence type="ECO:0000256" key="1">
    <source>
        <dbReference type="ARBA" id="ARBA00004651"/>
    </source>
</evidence>
<dbReference type="GO" id="GO:0006814">
    <property type="term" value="P:sodium ion transport"/>
    <property type="evidence" value="ECO:0007669"/>
    <property type="project" value="UniProtKB-KW"/>
</dbReference>
<feature type="transmembrane region" description="Helical" evidence="12">
    <location>
        <begin position="250"/>
        <end position="269"/>
    </location>
</feature>
<keyword evidence="10" id="KW-0739">Sodium transport</keyword>
<dbReference type="InterPro" id="IPR051163">
    <property type="entry name" value="Sodium:Solute_Symporter_SSF"/>
</dbReference>
<keyword evidence="14" id="KW-1185">Reference proteome</keyword>
<dbReference type="PANTHER" id="PTHR42985">
    <property type="entry name" value="SODIUM-COUPLED MONOCARBOXYLATE TRANSPORTER"/>
    <property type="match status" value="1"/>
</dbReference>
<keyword evidence="6 12" id="KW-1133">Transmembrane helix</keyword>
<protein>
    <recommendedName>
        <fullName evidence="15">Sodium/solute symporter</fullName>
    </recommendedName>
</protein>
<dbReference type="Gene3D" id="1.20.1730.10">
    <property type="entry name" value="Sodium/glucose cotransporter"/>
    <property type="match status" value="1"/>
</dbReference>
<dbReference type="PROSITE" id="PS50283">
    <property type="entry name" value="NA_SOLUT_SYMP_3"/>
    <property type="match status" value="1"/>
</dbReference>
<evidence type="ECO:0000256" key="6">
    <source>
        <dbReference type="ARBA" id="ARBA00022989"/>
    </source>
</evidence>
<feature type="transmembrane region" description="Helical" evidence="12">
    <location>
        <begin position="394"/>
        <end position="414"/>
    </location>
</feature>
<evidence type="ECO:0000256" key="9">
    <source>
        <dbReference type="ARBA" id="ARBA00023136"/>
    </source>
</evidence>
<dbReference type="OrthoDB" id="6132759at2759"/>
<feature type="transmembrane region" description="Helical" evidence="12">
    <location>
        <begin position="95"/>
        <end position="118"/>
    </location>
</feature>
<name>A0A9J6BL13_POLVA</name>
<feature type="transmembrane region" description="Helical" evidence="12">
    <location>
        <begin position="519"/>
        <end position="543"/>
    </location>
</feature>
<keyword evidence="9 12" id="KW-0472">Membrane</keyword>
<evidence type="ECO:0000256" key="11">
    <source>
        <dbReference type="RuleBase" id="RU362091"/>
    </source>
</evidence>
<evidence type="ECO:0000313" key="13">
    <source>
        <dbReference type="EMBL" id="KAG5670311.1"/>
    </source>
</evidence>
<dbReference type="GO" id="GO:0015293">
    <property type="term" value="F:symporter activity"/>
    <property type="evidence" value="ECO:0007669"/>
    <property type="project" value="TreeGrafter"/>
</dbReference>
<evidence type="ECO:0000256" key="5">
    <source>
        <dbReference type="ARBA" id="ARBA00022692"/>
    </source>
</evidence>
<feature type="transmembrane region" description="Helical" evidence="12">
    <location>
        <begin position="139"/>
        <end position="163"/>
    </location>
</feature>
<keyword evidence="5 12" id="KW-0812">Transmembrane</keyword>
<sequence length="577" mass="64656">MNVDDLSKSLKKFKIIDQIVFGSMLGVCSVIGLYFGYQDLKRKRASKNDNEVLNFLMGGRKMKVFPVAMSLIASLVSGILLLGASTEIYLYGTQYVYIIIAIIISAVILDLIMIPVFHKLQITSVYEYLQLRFDKKMRLFGSLMYTISSILWLPIVLYVPALAFNQMTSINIHKITPIVMAVCLFYCSLGGMKAVVYTDFIQIIIMYGTLIVIAIKGTINVGGFLNVIEINLEGKRFEAPDFNLDPTTRHTFWTLVIGGAFLYIAHNALNQNMMQRYLALRTVKEARKSNLIYAIGFIVIILLCCYNGLLLYATYYNCDPLTTKLAMARDQMLPLLVMQTLNDIPGLSGFFIAGIFSASLSSISTGLNSMACVILEDFVKPFRKKKLSETMCIVITRAVVLCFGLLGIALVFVVQNLGTILQLTLSVPTACFGPLFGVFLIGFLFPWVNKRATLYSSVIGFIIMMTFVFKVQTEMALGHIKFSIKPMSTDGCDYEFNSTNLLPMTRISSSASSIYQISYLYYTAIGCIMVVILSILLTFLLGYEDSSKINQNLLAPFVRRKKEINEENNENPFTNLQ</sequence>
<evidence type="ECO:0008006" key="15">
    <source>
        <dbReference type="Google" id="ProtNLM"/>
    </source>
</evidence>
<feature type="transmembrane region" description="Helical" evidence="12">
    <location>
        <begin position="350"/>
        <end position="374"/>
    </location>
</feature>
<dbReference type="InterPro" id="IPR038377">
    <property type="entry name" value="Na/Glc_symporter_sf"/>
</dbReference>
<dbReference type="Pfam" id="PF00474">
    <property type="entry name" value="SSF"/>
    <property type="match status" value="1"/>
</dbReference>
<feature type="transmembrane region" description="Helical" evidence="12">
    <location>
        <begin position="290"/>
        <end position="315"/>
    </location>
</feature>
<evidence type="ECO:0000256" key="8">
    <source>
        <dbReference type="ARBA" id="ARBA00023065"/>
    </source>
</evidence>
<feature type="transmembrane region" description="Helical" evidence="12">
    <location>
        <begin position="175"/>
        <end position="192"/>
    </location>
</feature>
<dbReference type="InterPro" id="IPR001734">
    <property type="entry name" value="Na/solute_symporter"/>
</dbReference>
<comment type="similarity">
    <text evidence="2 11">Belongs to the sodium:solute symporter (SSF) (TC 2.A.21) family.</text>
</comment>
<evidence type="ECO:0000256" key="2">
    <source>
        <dbReference type="ARBA" id="ARBA00006434"/>
    </source>
</evidence>
<accession>A0A9J6BL13</accession>
<evidence type="ECO:0000256" key="10">
    <source>
        <dbReference type="ARBA" id="ARBA00023201"/>
    </source>
</evidence>
<feature type="transmembrane region" description="Helical" evidence="12">
    <location>
        <begin position="204"/>
        <end position="230"/>
    </location>
</feature>
<organism evidence="13 14">
    <name type="scientific">Polypedilum vanderplanki</name>
    <name type="common">Sleeping chironomid midge</name>
    <dbReference type="NCBI Taxonomy" id="319348"/>
    <lineage>
        <taxon>Eukaryota</taxon>
        <taxon>Metazoa</taxon>
        <taxon>Ecdysozoa</taxon>
        <taxon>Arthropoda</taxon>
        <taxon>Hexapoda</taxon>
        <taxon>Insecta</taxon>
        <taxon>Pterygota</taxon>
        <taxon>Neoptera</taxon>
        <taxon>Endopterygota</taxon>
        <taxon>Diptera</taxon>
        <taxon>Nematocera</taxon>
        <taxon>Chironomoidea</taxon>
        <taxon>Chironomidae</taxon>
        <taxon>Chironominae</taxon>
        <taxon>Polypedilum</taxon>
        <taxon>Polypedilum</taxon>
    </lineage>
</organism>
<proteinExistence type="inferred from homology"/>
<feature type="transmembrane region" description="Helical" evidence="12">
    <location>
        <begin position="64"/>
        <end position="83"/>
    </location>
</feature>
<dbReference type="NCBIfam" id="TIGR00813">
    <property type="entry name" value="sss"/>
    <property type="match status" value="1"/>
</dbReference>
<evidence type="ECO:0000256" key="3">
    <source>
        <dbReference type="ARBA" id="ARBA00022448"/>
    </source>
</evidence>
<comment type="caution">
    <text evidence="13">The sequence shown here is derived from an EMBL/GenBank/DDBJ whole genome shotgun (WGS) entry which is preliminary data.</text>
</comment>
<reference evidence="13" key="1">
    <citation type="submission" date="2021-03" db="EMBL/GenBank/DDBJ databases">
        <title>Chromosome level genome of the anhydrobiotic midge Polypedilum vanderplanki.</title>
        <authorList>
            <person name="Yoshida Y."/>
            <person name="Kikawada T."/>
            <person name="Gusev O."/>
        </authorList>
    </citation>
    <scope>NUCLEOTIDE SEQUENCE</scope>
    <source>
        <strain evidence="13">NIAS01</strain>
        <tissue evidence="13">Whole body or cell culture</tissue>
    </source>
</reference>
<evidence type="ECO:0000256" key="7">
    <source>
        <dbReference type="ARBA" id="ARBA00023053"/>
    </source>
</evidence>
<keyword evidence="3" id="KW-0813">Transport</keyword>
<evidence type="ECO:0000256" key="12">
    <source>
        <dbReference type="SAM" id="Phobius"/>
    </source>
</evidence>
<keyword evidence="7" id="KW-0915">Sodium</keyword>
<dbReference type="CDD" id="cd11492">
    <property type="entry name" value="SLC5sbd_NIS-SMVT"/>
    <property type="match status" value="1"/>
</dbReference>
<keyword evidence="4" id="KW-1003">Cell membrane</keyword>
<feature type="transmembrane region" description="Helical" evidence="12">
    <location>
        <begin position="452"/>
        <end position="469"/>
    </location>
</feature>
<dbReference type="EMBL" id="JADBJN010000003">
    <property type="protein sequence ID" value="KAG5670311.1"/>
    <property type="molecule type" value="Genomic_DNA"/>
</dbReference>
<dbReference type="Proteomes" id="UP001107558">
    <property type="component" value="Chromosome 3"/>
</dbReference>
<dbReference type="AlphaFoldDB" id="A0A9J6BL13"/>
<dbReference type="PANTHER" id="PTHR42985:SF5">
    <property type="entry name" value="FI02094P-RELATED"/>
    <property type="match status" value="1"/>
</dbReference>
<evidence type="ECO:0000313" key="14">
    <source>
        <dbReference type="Proteomes" id="UP001107558"/>
    </source>
</evidence>
<keyword evidence="8" id="KW-0406">Ion transport</keyword>
<dbReference type="GO" id="GO:0005886">
    <property type="term" value="C:plasma membrane"/>
    <property type="evidence" value="ECO:0007669"/>
    <property type="project" value="UniProtKB-SubCell"/>
</dbReference>